<dbReference type="EMBL" id="AY375531">
    <property type="protein sequence ID" value="AAQ81557.1"/>
    <property type="molecule type" value="Genomic_DNA"/>
</dbReference>
<dbReference type="RefSeq" id="NP_932594.1">
    <property type="nucleotide sequence ID" value="NC_005135.1"/>
</dbReference>
<accession>Q6U963</accession>
<dbReference type="KEGG" id="vg:2610567"/>
<organism evidence="1 2">
    <name type="scientific">Aeromonas phage 44RR2.8t</name>
    <dbReference type="NCBI Taxonomy" id="2907963"/>
    <lineage>
        <taxon>Viruses</taxon>
        <taxon>Duplodnaviria</taxon>
        <taxon>Heunggongvirae</taxon>
        <taxon>Uroviricota</taxon>
        <taxon>Caudoviricetes</taxon>
        <taxon>Pantevenvirales</taxon>
        <taxon>Straboviridae</taxon>
        <taxon>Biquartavirus</taxon>
        <taxon>Biquartavirus 44RR2</taxon>
    </lineage>
</organism>
<evidence type="ECO:0000313" key="1">
    <source>
        <dbReference type="EMBL" id="AAQ81557.1"/>
    </source>
</evidence>
<keyword evidence="2" id="KW-1185">Reference proteome</keyword>
<evidence type="ECO:0000313" key="2">
    <source>
        <dbReference type="Proteomes" id="UP000001758"/>
    </source>
</evidence>
<sequence length="89" mass="10498">MKITNDKARIQASIDSMISLFAQNWLYEFIKQNQGAKYFDMIKHVREMKLEHTHGITLNLKELGSEGMIYREGRSIFCLKIVYNDKLIE</sequence>
<protein>
    <submittedName>
        <fullName evidence="1">Uncharacterized protein</fullName>
    </submittedName>
</protein>
<reference evidence="1 2" key="1">
    <citation type="journal article" date="2001" name="J. Bacteriol.">
        <title>Phylogeny of the major head and tail genes of the wide-ranging T4-type bacteriophages.</title>
        <authorList>
            <person name="Tetart F."/>
            <person name="Desplats C."/>
            <person name="Kutateladze M."/>
            <person name="Monod C."/>
            <person name="Ackermann H.W."/>
            <person name="Krisch H.M."/>
        </authorList>
    </citation>
    <scope>NUCLEOTIDE SEQUENCE</scope>
</reference>
<dbReference type="Proteomes" id="UP000001758">
    <property type="component" value="Segment"/>
</dbReference>
<proteinExistence type="predicted"/>
<gene>
    <name evidence="1" type="ORF">44RRORF239c</name>
</gene>
<name>Q6U963_9CAUD</name>